<comment type="similarity">
    <text evidence="7">Belongs to the class-II aminoacyl-tRNA synthetase family.</text>
</comment>
<dbReference type="GO" id="GO:0000049">
    <property type="term" value="F:tRNA binding"/>
    <property type="evidence" value="ECO:0007669"/>
    <property type="project" value="TreeGrafter"/>
</dbReference>
<evidence type="ECO:0000256" key="7">
    <source>
        <dbReference type="HAMAP-Rule" id="MF_00252"/>
    </source>
</evidence>
<dbReference type="GO" id="GO:0004824">
    <property type="term" value="F:lysine-tRNA ligase activity"/>
    <property type="evidence" value="ECO:0007669"/>
    <property type="project" value="UniProtKB-UniRule"/>
</dbReference>
<keyword evidence="4 7" id="KW-0067">ATP-binding</keyword>
<dbReference type="CDD" id="cd00775">
    <property type="entry name" value="LysRS_core"/>
    <property type="match status" value="1"/>
</dbReference>
<evidence type="ECO:0000259" key="9">
    <source>
        <dbReference type="PROSITE" id="PS50862"/>
    </source>
</evidence>
<keyword evidence="1 7" id="KW-0436">Ligase</keyword>
<dbReference type="GO" id="GO:0005829">
    <property type="term" value="C:cytosol"/>
    <property type="evidence" value="ECO:0007669"/>
    <property type="project" value="TreeGrafter"/>
</dbReference>
<dbReference type="Pfam" id="PF00152">
    <property type="entry name" value="tRNA-synt_2"/>
    <property type="match status" value="1"/>
</dbReference>
<dbReference type="InterPro" id="IPR006195">
    <property type="entry name" value="aa-tRNA-synth_II"/>
</dbReference>
<evidence type="ECO:0000256" key="3">
    <source>
        <dbReference type="ARBA" id="ARBA00022741"/>
    </source>
</evidence>
<dbReference type="Pfam" id="PF01336">
    <property type="entry name" value="tRNA_anti-codon"/>
    <property type="match status" value="1"/>
</dbReference>
<feature type="domain" description="Aminoacyl-transfer RNA synthetases class-II family profile" evidence="9">
    <location>
        <begin position="177"/>
        <end position="476"/>
    </location>
</feature>
<keyword evidence="7 8" id="KW-0460">Magnesium</keyword>
<dbReference type="InterPro" id="IPR002313">
    <property type="entry name" value="Lys-tRNA-ligase_II"/>
</dbReference>
<evidence type="ECO:0000256" key="2">
    <source>
        <dbReference type="ARBA" id="ARBA00022723"/>
    </source>
</evidence>
<comment type="caution">
    <text evidence="10">The sequence shown here is derived from an EMBL/GenBank/DDBJ whole genome shotgun (WGS) entry which is preliminary data.</text>
</comment>
<dbReference type="SUPFAM" id="SSF50249">
    <property type="entry name" value="Nucleic acid-binding proteins"/>
    <property type="match status" value="1"/>
</dbReference>
<dbReference type="PROSITE" id="PS50862">
    <property type="entry name" value="AA_TRNA_LIGASE_II"/>
    <property type="match status" value="1"/>
</dbReference>
<sequence>MESRKDRWVEERKAKLRLWIEKEGSPYSARFRPQHSIQWVRNSCEDLKAGERTETEVSLAGRILALRGHGKTSFADLKDTTGRLQIYAREDKLKKKYALFKKLDIGDIIGMRGRVFKTRSGEVTIETFDFLLLAKSLRPLPEKWHGLQDIELRYRKRYLDLLSNPGVRKIFLQRGAIINSVRNFLDERGFLEVETPMMQPLPGGATARPFRTHHRALNEDLYLRIAPELYLKKLIVGGMEKVYELNRNFRNEGIDRFHNPEFTMLEVYSAYDGYEEMMKLTEELIQQVAKQIKETLKISYQGEEIDLSSPWKRMTFVQALREIGGLEVDLKNEAELRKVASEAGLNVKGLTFAQILEHLLDHRVAGKLIQPTFIIDYPVETSPLAKRKKEDPSLIERFEVFVGGQEIGNAYSELNDPVEQRARFTEMEAGKGSVDEDFLEALEYGMPPTGGLGIGIDRLVMLLTDSVSIRQVILFPQLKSKPVEPAGEH</sequence>
<dbReference type="Gene3D" id="2.40.50.140">
    <property type="entry name" value="Nucleic acid-binding proteins"/>
    <property type="match status" value="1"/>
</dbReference>
<feature type="binding site" evidence="7">
    <location>
        <position position="406"/>
    </location>
    <ligand>
        <name>Mg(2+)</name>
        <dbReference type="ChEBI" id="CHEBI:18420"/>
        <label>2</label>
    </ligand>
</feature>
<dbReference type="InterPro" id="IPR045864">
    <property type="entry name" value="aa-tRNA-synth_II/BPL/LPL"/>
</dbReference>
<keyword evidence="2 7" id="KW-0479">Metal-binding</keyword>
<keyword evidence="7" id="KW-0963">Cytoplasm</keyword>
<dbReference type="EMBL" id="SOJK01000077">
    <property type="protein sequence ID" value="TET47679.1"/>
    <property type="molecule type" value="Genomic_DNA"/>
</dbReference>
<dbReference type="GO" id="GO:0005524">
    <property type="term" value="F:ATP binding"/>
    <property type="evidence" value="ECO:0007669"/>
    <property type="project" value="UniProtKB-UniRule"/>
</dbReference>
<evidence type="ECO:0000256" key="8">
    <source>
        <dbReference type="RuleBase" id="RU000336"/>
    </source>
</evidence>
<feature type="binding site" evidence="7">
    <location>
        <position position="399"/>
    </location>
    <ligand>
        <name>Mg(2+)</name>
        <dbReference type="ChEBI" id="CHEBI:18420"/>
        <label>1</label>
    </ligand>
</feature>
<comment type="cofactor">
    <cofactor evidence="7 8">
        <name>Mg(2+)</name>
        <dbReference type="ChEBI" id="CHEBI:18420"/>
    </cofactor>
    <text evidence="7 8">Binds 3 Mg(2+) ions per subunit.</text>
</comment>
<comment type="subcellular location">
    <subcellularLocation>
        <location evidence="7">Cytoplasm</location>
    </subcellularLocation>
</comment>
<dbReference type="InterPro" id="IPR018149">
    <property type="entry name" value="Lys-tRNA-synth_II_C"/>
</dbReference>
<evidence type="ECO:0000256" key="6">
    <source>
        <dbReference type="ARBA" id="ARBA00048573"/>
    </source>
</evidence>
<gene>
    <name evidence="7 10" type="primary">lysS</name>
    <name evidence="10" type="ORF">E3J59_01750</name>
</gene>
<dbReference type="NCBIfam" id="TIGR00499">
    <property type="entry name" value="lysS_bact"/>
    <property type="match status" value="1"/>
</dbReference>
<dbReference type="GO" id="GO:0000287">
    <property type="term" value="F:magnesium ion binding"/>
    <property type="evidence" value="ECO:0007669"/>
    <property type="project" value="UniProtKB-UniRule"/>
</dbReference>
<evidence type="ECO:0000313" key="11">
    <source>
        <dbReference type="Proteomes" id="UP000320679"/>
    </source>
</evidence>
<dbReference type="PANTHER" id="PTHR42918">
    <property type="entry name" value="LYSYL-TRNA SYNTHETASE"/>
    <property type="match status" value="1"/>
</dbReference>
<feature type="binding site" evidence="7">
    <location>
        <position position="406"/>
    </location>
    <ligand>
        <name>Mg(2+)</name>
        <dbReference type="ChEBI" id="CHEBI:18420"/>
        <label>1</label>
    </ligand>
</feature>
<dbReference type="PANTHER" id="PTHR42918:SF15">
    <property type="entry name" value="LYSINE--TRNA LIGASE, CHLOROPLASTIC_MITOCHONDRIAL"/>
    <property type="match status" value="1"/>
</dbReference>
<evidence type="ECO:0000256" key="5">
    <source>
        <dbReference type="ARBA" id="ARBA00023146"/>
    </source>
</evidence>
<comment type="catalytic activity">
    <reaction evidence="6 7 8">
        <text>tRNA(Lys) + L-lysine + ATP = L-lysyl-tRNA(Lys) + AMP + diphosphate</text>
        <dbReference type="Rhea" id="RHEA:20792"/>
        <dbReference type="Rhea" id="RHEA-COMP:9696"/>
        <dbReference type="Rhea" id="RHEA-COMP:9697"/>
        <dbReference type="ChEBI" id="CHEBI:30616"/>
        <dbReference type="ChEBI" id="CHEBI:32551"/>
        <dbReference type="ChEBI" id="CHEBI:33019"/>
        <dbReference type="ChEBI" id="CHEBI:78442"/>
        <dbReference type="ChEBI" id="CHEBI:78529"/>
        <dbReference type="ChEBI" id="CHEBI:456215"/>
        <dbReference type="EC" id="6.1.1.6"/>
    </reaction>
</comment>
<keyword evidence="3 7" id="KW-0547">Nucleotide-binding</keyword>
<proteinExistence type="inferred from homology"/>
<comment type="subunit">
    <text evidence="7">Homodimer.</text>
</comment>
<evidence type="ECO:0000256" key="1">
    <source>
        <dbReference type="ARBA" id="ARBA00022598"/>
    </source>
</evidence>
<accession>A0A523UZ45</accession>
<reference evidence="10 11" key="1">
    <citation type="submission" date="2019-03" db="EMBL/GenBank/DDBJ databases">
        <title>Metabolic potential of uncultured bacteria and archaea associated with petroleum seepage in deep-sea sediments.</title>
        <authorList>
            <person name="Dong X."/>
            <person name="Hubert C."/>
        </authorList>
    </citation>
    <scope>NUCLEOTIDE SEQUENCE [LARGE SCALE GENOMIC DNA]</scope>
    <source>
        <strain evidence="10">E29_bin78</strain>
    </source>
</reference>
<dbReference type="InterPro" id="IPR004364">
    <property type="entry name" value="Aa-tRNA-synt_II"/>
</dbReference>
<organism evidence="10 11">
    <name type="scientific">Aerophobetes bacterium</name>
    <dbReference type="NCBI Taxonomy" id="2030807"/>
    <lineage>
        <taxon>Bacteria</taxon>
        <taxon>Candidatus Aerophobota</taxon>
    </lineage>
</organism>
<keyword evidence="7" id="KW-0648">Protein biosynthesis</keyword>
<dbReference type="HAMAP" id="MF_00252">
    <property type="entry name" value="Lys_tRNA_synth_class2"/>
    <property type="match status" value="1"/>
</dbReference>
<name>A0A523UZ45_UNCAE</name>
<evidence type="ECO:0000256" key="4">
    <source>
        <dbReference type="ARBA" id="ARBA00022840"/>
    </source>
</evidence>
<dbReference type="CDD" id="cd04322">
    <property type="entry name" value="LysRS_N"/>
    <property type="match status" value="1"/>
</dbReference>
<dbReference type="SUPFAM" id="SSF55681">
    <property type="entry name" value="Class II aaRS and biotin synthetases"/>
    <property type="match status" value="1"/>
</dbReference>
<dbReference type="Gene3D" id="3.30.930.10">
    <property type="entry name" value="Bira Bifunctional Protein, Domain 2"/>
    <property type="match status" value="1"/>
</dbReference>
<evidence type="ECO:0000313" key="10">
    <source>
        <dbReference type="EMBL" id="TET47679.1"/>
    </source>
</evidence>
<protein>
    <recommendedName>
        <fullName evidence="7">Lysine--tRNA ligase</fullName>
        <ecNumber evidence="7">6.1.1.6</ecNumber>
    </recommendedName>
    <alternativeName>
        <fullName evidence="7">Lysyl-tRNA synthetase</fullName>
        <shortName evidence="7">LysRS</shortName>
    </alternativeName>
</protein>
<dbReference type="AlphaFoldDB" id="A0A523UZ45"/>
<dbReference type="Proteomes" id="UP000320679">
    <property type="component" value="Unassembled WGS sequence"/>
</dbReference>
<dbReference type="EC" id="6.1.1.6" evidence="7"/>
<dbReference type="PRINTS" id="PR00982">
    <property type="entry name" value="TRNASYNTHLYS"/>
</dbReference>
<dbReference type="InterPro" id="IPR004365">
    <property type="entry name" value="NA-bd_OB_tRNA"/>
</dbReference>
<dbReference type="InterPro" id="IPR012340">
    <property type="entry name" value="NA-bd_OB-fold"/>
</dbReference>
<dbReference type="GO" id="GO:0006430">
    <property type="term" value="P:lysyl-tRNA aminoacylation"/>
    <property type="evidence" value="ECO:0007669"/>
    <property type="project" value="UniProtKB-UniRule"/>
</dbReference>
<dbReference type="NCBIfam" id="NF001756">
    <property type="entry name" value="PRK00484.1"/>
    <property type="match status" value="1"/>
</dbReference>
<dbReference type="InterPro" id="IPR044136">
    <property type="entry name" value="Lys-tRNA-ligase_II_N"/>
</dbReference>
<keyword evidence="5 7" id="KW-0030">Aminoacyl-tRNA synthetase</keyword>